<evidence type="ECO:0000259" key="1">
    <source>
        <dbReference type="Pfam" id="PF14016"/>
    </source>
</evidence>
<dbReference type="Proteomes" id="UP000537260">
    <property type="component" value="Unassembled WGS sequence"/>
</dbReference>
<dbReference type="InterPro" id="IPR025326">
    <property type="entry name" value="DUF4232"/>
</dbReference>
<evidence type="ECO:0000313" key="3">
    <source>
        <dbReference type="Proteomes" id="UP000537260"/>
    </source>
</evidence>
<evidence type="ECO:0000313" key="2">
    <source>
        <dbReference type="EMBL" id="NYJ21288.1"/>
    </source>
</evidence>
<accession>A0A7Z0EGN1</accession>
<dbReference type="AlphaFoldDB" id="A0A7Z0EGN1"/>
<reference evidence="2 3" key="1">
    <citation type="submission" date="2020-07" db="EMBL/GenBank/DDBJ databases">
        <title>Sequencing the genomes of 1000 actinobacteria strains.</title>
        <authorList>
            <person name="Klenk H.-P."/>
        </authorList>
    </citation>
    <scope>NUCLEOTIDE SEQUENCE [LARGE SCALE GENOMIC DNA]</scope>
    <source>
        <strain evidence="2 3">LI1</strain>
    </source>
</reference>
<organism evidence="2 3">
    <name type="scientific">Glaciibacter psychrotolerans</name>
    <dbReference type="NCBI Taxonomy" id="670054"/>
    <lineage>
        <taxon>Bacteria</taxon>
        <taxon>Bacillati</taxon>
        <taxon>Actinomycetota</taxon>
        <taxon>Actinomycetes</taxon>
        <taxon>Micrococcales</taxon>
        <taxon>Microbacteriaceae</taxon>
        <taxon>Glaciibacter</taxon>
    </lineage>
</organism>
<protein>
    <recommendedName>
        <fullName evidence="1">DUF4232 domain-containing protein</fullName>
    </recommendedName>
</protein>
<dbReference type="Pfam" id="PF14016">
    <property type="entry name" value="DUF4232"/>
    <property type="match status" value="1"/>
</dbReference>
<name>A0A7Z0EGN1_9MICO</name>
<keyword evidence="3" id="KW-1185">Reference proteome</keyword>
<comment type="caution">
    <text evidence="2">The sequence shown here is derived from an EMBL/GenBank/DDBJ whole genome shotgun (WGS) entry which is preliminary data.</text>
</comment>
<gene>
    <name evidence="2" type="ORF">HNR05_003079</name>
</gene>
<sequence>MDSGMGHFYWNLVFTNSSNEPCSLDGIPSVVMAAASTGAPLGNAADPAAAPGAGSVPLAPGASAYSLLSFTAGGVYLCTAPVDALLVTAPNSDAVPAVVPAPNPIEGCDDTEHTLFTVGSLLAVPVTF</sequence>
<feature type="domain" description="DUF4232" evidence="1">
    <location>
        <begin position="2"/>
        <end position="113"/>
    </location>
</feature>
<proteinExistence type="predicted"/>
<dbReference type="EMBL" id="JACCFM010000001">
    <property type="protein sequence ID" value="NYJ21288.1"/>
    <property type="molecule type" value="Genomic_DNA"/>
</dbReference>